<proteinExistence type="predicted"/>
<dbReference type="EMBL" id="CAJOAX010000049">
    <property type="protein sequence ID" value="CAF3492811.1"/>
    <property type="molecule type" value="Genomic_DNA"/>
</dbReference>
<dbReference type="Proteomes" id="UP000663889">
    <property type="component" value="Unassembled WGS sequence"/>
</dbReference>
<reference evidence="3" key="1">
    <citation type="submission" date="2021-02" db="EMBL/GenBank/DDBJ databases">
        <authorList>
            <person name="Nowell W R."/>
        </authorList>
    </citation>
    <scope>NUCLEOTIDE SEQUENCE</scope>
</reference>
<evidence type="ECO:0000313" key="4">
    <source>
        <dbReference type="EMBL" id="CAF3492811.1"/>
    </source>
</evidence>
<accession>A0A814SZA9</accession>
<dbReference type="Proteomes" id="UP000663823">
    <property type="component" value="Unassembled WGS sequence"/>
</dbReference>
<comment type="caution">
    <text evidence="3">The sequence shown here is derived from an EMBL/GenBank/DDBJ whole genome shotgun (WGS) entry which is preliminary data.</text>
</comment>
<evidence type="ECO:0000313" key="5">
    <source>
        <dbReference type="EMBL" id="CAF3635985.1"/>
    </source>
</evidence>
<evidence type="ECO:0000313" key="6">
    <source>
        <dbReference type="Proteomes" id="UP000663882"/>
    </source>
</evidence>
<evidence type="ECO:0000313" key="3">
    <source>
        <dbReference type="EMBL" id="CAF1154789.1"/>
    </source>
</evidence>
<keyword evidence="1" id="KW-1133">Transmembrane helix</keyword>
<keyword evidence="1" id="KW-0812">Transmembrane</keyword>
<dbReference type="OrthoDB" id="10050868at2759"/>
<dbReference type="EMBL" id="CAJNOO010001454">
    <property type="protein sequence ID" value="CAF1154789.1"/>
    <property type="molecule type" value="Genomic_DNA"/>
</dbReference>
<dbReference type="EMBL" id="CAJNOU010000844">
    <property type="protein sequence ID" value="CAF1100373.1"/>
    <property type="molecule type" value="Genomic_DNA"/>
</dbReference>
<feature type="transmembrane region" description="Helical" evidence="1">
    <location>
        <begin position="6"/>
        <end position="27"/>
    </location>
</feature>
<gene>
    <name evidence="5" type="ORF">FNK824_LOCUS5177</name>
    <name evidence="4" type="ORF">OTI717_LOCUS1235</name>
    <name evidence="3" type="ORF">RFH988_LOCUS22112</name>
    <name evidence="2" type="ORF">SEV965_LOCUS15837</name>
</gene>
<name>A0A814SZA9_9BILA</name>
<dbReference type="AlphaFoldDB" id="A0A814SZA9"/>
<organism evidence="3 6">
    <name type="scientific">Rotaria sordida</name>
    <dbReference type="NCBI Taxonomy" id="392033"/>
    <lineage>
        <taxon>Eukaryota</taxon>
        <taxon>Metazoa</taxon>
        <taxon>Spiralia</taxon>
        <taxon>Gnathifera</taxon>
        <taxon>Rotifera</taxon>
        <taxon>Eurotatoria</taxon>
        <taxon>Bdelloidea</taxon>
        <taxon>Philodinida</taxon>
        <taxon>Philodinidae</taxon>
        <taxon>Rotaria</taxon>
    </lineage>
</organism>
<evidence type="ECO:0000256" key="1">
    <source>
        <dbReference type="SAM" id="Phobius"/>
    </source>
</evidence>
<protein>
    <submittedName>
        <fullName evidence="3">Uncharacterized protein</fullName>
    </submittedName>
</protein>
<dbReference type="Proteomes" id="UP000663874">
    <property type="component" value="Unassembled WGS sequence"/>
</dbReference>
<sequence length="93" mass="10439">MFFSASYSAFIGIAVVTTVIFLVVYCVRLNNIHRHVAPLPMQVIVLAQPHHHHQLNHSQMCWSIPIEQPPPPYNAVVAAMNTNRNIMHANNAS</sequence>
<evidence type="ECO:0000313" key="2">
    <source>
        <dbReference type="EMBL" id="CAF1100373.1"/>
    </source>
</evidence>
<dbReference type="EMBL" id="CAJOBE010000404">
    <property type="protein sequence ID" value="CAF3635985.1"/>
    <property type="molecule type" value="Genomic_DNA"/>
</dbReference>
<dbReference type="Proteomes" id="UP000663882">
    <property type="component" value="Unassembled WGS sequence"/>
</dbReference>
<keyword evidence="1" id="KW-0472">Membrane</keyword>